<evidence type="ECO:0000256" key="2">
    <source>
        <dbReference type="ARBA" id="ARBA00022692"/>
    </source>
</evidence>
<keyword evidence="3" id="KW-1133">Transmembrane helix</keyword>
<keyword evidence="2" id="KW-0812">Transmembrane</keyword>
<dbReference type="GeneID" id="17351397"/>
<dbReference type="EMBL" id="GL433859">
    <property type="protein sequence ID" value="EFN51953.1"/>
    <property type="molecule type" value="Genomic_DNA"/>
</dbReference>
<organism evidence="7">
    <name type="scientific">Chlorella variabilis</name>
    <name type="common">Green alga</name>
    <dbReference type="NCBI Taxonomy" id="554065"/>
    <lineage>
        <taxon>Eukaryota</taxon>
        <taxon>Viridiplantae</taxon>
        <taxon>Chlorophyta</taxon>
        <taxon>core chlorophytes</taxon>
        <taxon>Trebouxiophyceae</taxon>
        <taxon>Chlorellales</taxon>
        <taxon>Chlorellaceae</taxon>
        <taxon>Chlorella clade</taxon>
        <taxon>Chlorella</taxon>
    </lineage>
</organism>
<dbReference type="eggNOG" id="KOG3324">
    <property type="taxonomic scope" value="Eukaryota"/>
</dbReference>
<name>E1ZQJ9_CHLVA</name>
<reference evidence="6 7" key="1">
    <citation type="journal article" date="2010" name="Plant Cell">
        <title>The Chlorella variabilis NC64A genome reveals adaptation to photosymbiosis, coevolution with viruses, and cryptic sex.</title>
        <authorList>
            <person name="Blanc G."/>
            <person name="Duncan G."/>
            <person name="Agarkova I."/>
            <person name="Borodovsky M."/>
            <person name="Gurnon J."/>
            <person name="Kuo A."/>
            <person name="Lindquist E."/>
            <person name="Lucas S."/>
            <person name="Pangilinan J."/>
            <person name="Polle J."/>
            <person name="Salamov A."/>
            <person name="Terry A."/>
            <person name="Yamada T."/>
            <person name="Dunigan D.D."/>
            <person name="Grigoriev I.V."/>
            <person name="Claverie J.M."/>
            <person name="Van Etten J.L."/>
        </authorList>
    </citation>
    <scope>NUCLEOTIDE SEQUENCE [LARGE SCALE GENOMIC DNA]</scope>
    <source>
        <strain evidence="6 7">NC64A</strain>
    </source>
</reference>
<comment type="subcellular location">
    <subcellularLocation>
        <location evidence="1">Membrane</location>
        <topology evidence="1">Multi-pass membrane protein</topology>
    </subcellularLocation>
</comment>
<evidence type="ECO:0008006" key="8">
    <source>
        <dbReference type="Google" id="ProtNLM"/>
    </source>
</evidence>
<dbReference type="GO" id="GO:0005744">
    <property type="term" value="C:TIM23 mitochondrial import inner membrane translocase complex"/>
    <property type="evidence" value="ECO:0007669"/>
    <property type="project" value="TreeGrafter"/>
</dbReference>
<feature type="region of interest" description="Disordered" evidence="5">
    <location>
        <begin position="26"/>
        <end position="45"/>
    </location>
</feature>
<keyword evidence="4" id="KW-0472">Membrane</keyword>
<accession>E1ZQJ9</accession>
<sequence>MGIFDRLRGKREDAAAEVSSAEAAAQVSPSLDLTEGPAAGPGASARQQTFQKTFGVAPSDQLYNPYEGLGAALDRREVRGSFRVSKQPEFLFTEEALVHKRSWSENLTYYTGLGYLAGAILGGGKGAVQAVSAPVALAGVESSQRLRINQLLNTSGKMGRTAGNSLGVLGLLFASFESFSGYMTNGQVPDQANTLIAGAATGALYRSVRGPRQAAAAAVVGTVGGAALLAARNFINPGL</sequence>
<dbReference type="FunCoup" id="E1ZQJ9">
    <property type="interactions" value="1595"/>
</dbReference>
<dbReference type="STRING" id="554065.E1ZQJ9"/>
<dbReference type="Proteomes" id="UP000008141">
    <property type="component" value="Unassembled WGS sequence"/>
</dbReference>
<dbReference type="OMA" id="QYIMPEG"/>
<dbReference type="OrthoDB" id="159299at2759"/>
<proteinExistence type="predicted"/>
<dbReference type="AlphaFoldDB" id="E1ZQJ9"/>
<dbReference type="KEGG" id="cvr:CHLNCDRAFT_139623"/>
<dbReference type="InterPro" id="IPR045238">
    <property type="entry name" value="Tim23-like"/>
</dbReference>
<evidence type="ECO:0000313" key="6">
    <source>
        <dbReference type="EMBL" id="EFN51953.1"/>
    </source>
</evidence>
<dbReference type="GO" id="GO:0030150">
    <property type="term" value="P:protein import into mitochondrial matrix"/>
    <property type="evidence" value="ECO:0007669"/>
    <property type="project" value="TreeGrafter"/>
</dbReference>
<dbReference type="PANTHER" id="PTHR15371">
    <property type="entry name" value="TIM23"/>
    <property type="match status" value="1"/>
</dbReference>
<evidence type="ECO:0000313" key="7">
    <source>
        <dbReference type="Proteomes" id="UP000008141"/>
    </source>
</evidence>
<keyword evidence="7" id="KW-1185">Reference proteome</keyword>
<evidence type="ECO:0000256" key="4">
    <source>
        <dbReference type="ARBA" id="ARBA00023136"/>
    </source>
</evidence>
<dbReference type="Pfam" id="PF02466">
    <property type="entry name" value="Tim17"/>
    <property type="match status" value="1"/>
</dbReference>
<gene>
    <name evidence="6" type="ORF">CHLNCDRAFT_139623</name>
</gene>
<dbReference type="PANTHER" id="PTHR15371:SF0">
    <property type="entry name" value="SD19278P"/>
    <property type="match status" value="1"/>
</dbReference>
<dbReference type="RefSeq" id="XP_005844055.1">
    <property type="nucleotide sequence ID" value="XM_005843993.1"/>
</dbReference>
<evidence type="ECO:0000256" key="5">
    <source>
        <dbReference type="SAM" id="MobiDB-lite"/>
    </source>
</evidence>
<evidence type="ECO:0000256" key="1">
    <source>
        <dbReference type="ARBA" id="ARBA00004141"/>
    </source>
</evidence>
<dbReference type="InParanoid" id="E1ZQJ9"/>
<dbReference type="GO" id="GO:0008320">
    <property type="term" value="F:protein transmembrane transporter activity"/>
    <property type="evidence" value="ECO:0007669"/>
    <property type="project" value="TreeGrafter"/>
</dbReference>
<evidence type="ECO:0000256" key="3">
    <source>
        <dbReference type="ARBA" id="ARBA00022989"/>
    </source>
</evidence>
<protein>
    <recommendedName>
        <fullName evidence="8">Mitochondrial import inner membrane translocase subunit TIM23</fullName>
    </recommendedName>
</protein>